<dbReference type="InterPro" id="IPR052598">
    <property type="entry name" value="IgSF_CEA-related"/>
</dbReference>
<keyword evidence="1 6" id="KW-0732">Signal</keyword>
<feature type="domain" description="Ig-like" evidence="7">
    <location>
        <begin position="314"/>
        <end position="406"/>
    </location>
</feature>
<dbReference type="InterPro" id="IPR003598">
    <property type="entry name" value="Ig_sub2"/>
</dbReference>
<dbReference type="SUPFAM" id="SSF48726">
    <property type="entry name" value="Immunoglobulin"/>
    <property type="match status" value="2"/>
</dbReference>
<keyword evidence="5" id="KW-1133">Transmembrane helix</keyword>
<reference evidence="8" key="1">
    <citation type="submission" date="2019-06" db="EMBL/GenBank/DDBJ databases">
        <authorList>
            <consortium name="Wellcome Sanger Institute Data Sharing"/>
        </authorList>
    </citation>
    <scope>NUCLEOTIDE SEQUENCE [LARGE SCALE GENOMIC DNA]</scope>
</reference>
<organism evidence="8 9">
    <name type="scientific">Sphaeramia orbicularis</name>
    <name type="common">orbiculate cardinalfish</name>
    <dbReference type="NCBI Taxonomy" id="375764"/>
    <lineage>
        <taxon>Eukaryota</taxon>
        <taxon>Metazoa</taxon>
        <taxon>Chordata</taxon>
        <taxon>Craniata</taxon>
        <taxon>Vertebrata</taxon>
        <taxon>Euteleostomi</taxon>
        <taxon>Actinopterygii</taxon>
        <taxon>Neopterygii</taxon>
        <taxon>Teleostei</taxon>
        <taxon>Neoteleostei</taxon>
        <taxon>Acanthomorphata</taxon>
        <taxon>Gobiaria</taxon>
        <taxon>Kurtiformes</taxon>
        <taxon>Apogonoidei</taxon>
        <taxon>Apogonidae</taxon>
        <taxon>Apogoninae</taxon>
        <taxon>Sphaeramia</taxon>
    </lineage>
</organism>
<name>A0A672Y334_9TELE</name>
<dbReference type="Proteomes" id="UP000472271">
    <property type="component" value="Chromosome 1"/>
</dbReference>
<keyword evidence="9" id="KW-1185">Reference proteome</keyword>
<dbReference type="AlphaFoldDB" id="A0A672Y334"/>
<accession>A0A672Y334</accession>
<evidence type="ECO:0000313" key="9">
    <source>
        <dbReference type="Proteomes" id="UP000472271"/>
    </source>
</evidence>
<dbReference type="InterPro" id="IPR003599">
    <property type="entry name" value="Ig_sub"/>
</dbReference>
<evidence type="ECO:0000256" key="1">
    <source>
        <dbReference type="ARBA" id="ARBA00022729"/>
    </source>
</evidence>
<sequence>MFMLLFVIILGKQQTHTALQHPYLGKPWVSGPSVALEKEIVDFHCQLFAYPKNEPILLRLFKEGDRSKLLALYTSLDGEPGVFPIIIKHHHEGNLECVASAQNNTLIKPTTSNPHHLKVIVPVKDAKVVISSGKKELFEGATLELHCQCQAGTHVTYKWLLNGRPVSPSPLYYVSDNYLRIYRTNSEHSGSYACIAFNQYNNTVFNSTSPGAVITVRDLVSNPDISFTVLKQDSQNYSVVVSCLSTRGTPPVTFSLYNRKDLVANMTVEDRNATFSVPIVLDRHLGWLQCQADNGDRTAYSQWMPLEVVPVGGPVSMHYDYDIGENFVVVGLRFYCKAAKGTHPRFQWFLNTTLLYGRGSFYYVVEQPPERSVLLMSVGRDSAGTYHCQVSDSFDNATALSSKRLYLDKEVLNRLPVLVVAIVFGCFSFIIVLVSICCVIGVVFSEFTLFPLSSLVIGVELCFHGKIPDAKWKKNLFEN</sequence>
<dbReference type="Pfam" id="PF17736">
    <property type="entry name" value="Ig_C17orf99"/>
    <property type="match status" value="1"/>
</dbReference>
<dbReference type="InterPro" id="IPR013783">
    <property type="entry name" value="Ig-like_fold"/>
</dbReference>
<evidence type="ECO:0000313" key="8">
    <source>
        <dbReference type="Ensembl" id="ENSSORP00005000098.1"/>
    </source>
</evidence>
<feature type="signal peptide" evidence="6">
    <location>
        <begin position="1"/>
        <end position="18"/>
    </location>
</feature>
<evidence type="ECO:0000256" key="3">
    <source>
        <dbReference type="ARBA" id="ARBA00023180"/>
    </source>
</evidence>
<dbReference type="PROSITE" id="PS50835">
    <property type="entry name" value="IG_LIKE"/>
    <property type="match status" value="2"/>
</dbReference>
<dbReference type="SMART" id="SM00409">
    <property type="entry name" value="IG"/>
    <property type="match status" value="2"/>
</dbReference>
<dbReference type="Ensembl" id="ENSSORT00005000113.1">
    <property type="protein sequence ID" value="ENSSORP00005000098.1"/>
    <property type="gene ID" value="ENSSORG00005000079.1"/>
</dbReference>
<dbReference type="Pfam" id="PF13927">
    <property type="entry name" value="Ig_3"/>
    <property type="match status" value="1"/>
</dbReference>
<dbReference type="InterPro" id="IPR036179">
    <property type="entry name" value="Ig-like_dom_sf"/>
</dbReference>
<dbReference type="InterPro" id="IPR007110">
    <property type="entry name" value="Ig-like_dom"/>
</dbReference>
<dbReference type="InParanoid" id="A0A672Y334"/>
<evidence type="ECO:0000256" key="4">
    <source>
        <dbReference type="ARBA" id="ARBA00023319"/>
    </source>
</evidence>
<reference evidence="8" key="2">
    <citation type="submission" date="2025-08" db="UniProtKB">
        <authorList>
            <consortium name="Ensembl"/>
        </authorList>
    </citation>
    <scope>IDENTIFICATION</scope>
</reference>
<dbReference type="PANTHER" id="PTHR44337:SF17">
    <property type="entry name" value="CARCINOEMBRYONIC ANTIGEN-RELATED CELL ADHESION MOLECULE 5 ISOFORM X1"/>
    <property type="match status" value="1"/>
</dbReference>
<proteinExistence type="predicted"/>
<keyword evidence="3" id="KW-0325">Glycoprotein</keyword>
<reference evidence="8" key="3">
    <citation type="submission" date="2025-09" db="UniProtKB">
        <authorList>
            <consortium name="Ensembl"/>
        </authorList>
    </citation>
    <scope>IDENTIFICATION</scope>
</reference>
<dbReference type="InterPro" id="IPR040878">
    <property type="entry name" value="IL-40-like_Ig"/>
</dbReference>
<feature type="domain" description="Ig-like" evidence="7">
    <location>
        <begin position="126"/>
        <end position="205"/>
    </location>
</feature>
<dbReference type="Gene3D" id="2.60.40.10">
    <property type="entry name" value="Immunoglobulins"/>
    <property type="match status" value="2"/>
</dbReference>
<protein>
    <submittedName>
        <fullName evidence="8">Si:dkey-93h22.7</fullName>
    </submittedName>
</protein>
<feature type="chain" id="PRO_5025435236" evidence="6">
    <location>
        <begin position="19"/>
        <end position="479"/>
    </location>
</feature>
<keyword evidence="5" id="KW-0472">Membrane</keyword>
<keyword evidence="5" id="KW-0812">Transmembrane</keyword>
<keyword evidence="2" id="KW-1015">Disulfide bond</keyword>
<evidence type="ECO:0000259" key="7">
    <source>
        <dbReference type="PROSITE" id="PS50835"/>
    </source>
</evidence>
<dbReference type="SMART" id="SM00408">
    <property type="entry name" value="IGc2"/>
    <property type="match status" value="1"/>
</dbReference>
<evidence type="ECO:0000256" key="2">
    <source>
        <dbReference type="ARBA" id="ARBA00023157"/>
    </source>
</evidence>
<dbReference type="PANTHER" id="PTHR44337">
    <property type="entry name" value="CARCINOEMBRYONIC ANTIGEN-RELATED CELL ADHESION MOLECULE 8"/>
    <property type="match status" value="1"/>
</dbReference>
<evidence type="ECO:0000256" key="6">
    <source>
        <dbReference type="SAM" id="SignalP"/>
    </source>
</evidence>
<feature type="transmembrane region" description="Helical" evidence="5">
    <location>
        <begin position="417"/>
        <end position="444"/>
    </location>
</feature>
<evidence type="ECO:0000256" key="5">
    <source>
        <dbReference type="SAM" id="Phobius"/>
    </source>
</evidence>
<keyword evidence="4" id="KW-0393">Immunoglobulin domain</keyword>